<keyword evidence="4 7" id="KW-0812">Transmembrane</keyword>
<dbReference type="RefSeq" id="WP_127072308.1">
    <property type="nucleotide sequence ID" value="NZ_BMKB01000004.1"/>
</dbReference>
<accession>A0A916RI15</accession>
<comment type="similarity">
    <text evidence="2">Belongs to the DoxX family.</text>
</comment>
<keyword evidence="5 7" id="KW-1133">Transmembrane helix</keyword>
<dbReference type="Pfam" id="PF07681">
    <property type="entry name" value="DoxX"/>
    <property type="match status" value="1"/>
</dbReference>
<dbReference type="Proteomes" id="UP000596977">
    <property type="component" value="Unassembled WGS sequence"/>
</dbReference>
<protein>
    <recommendedName>
        <fullName evidence="10">DoxX family protein</fullName>
    </recommendedName>
</protein>
<reference evidence="8 9" key="1">
    <citation type="journal article" date="2014" name="Int. J. Syst. Evol. Microbiol.">
        <title>Complete genome sequence of Corynebacterium casei LMG S-19264T (=DSM 44701T), isolated from a smear-ripened cheese.</title>
        <authorList>
            <consortium name="US DOE Joint Genome Institute (JGI-PGF)"/>
            <person name="Walter F."/>
            <person name="Albersmeier A."/>
            <person name="Kalinowski J."/>
            <person name="Ruckert C."/>
        </authorList>
    </citation>
    <scope>NUCLEOTIDE SEQUENCE [LARGE SCALE GENOMIC DNA]</scope>
    <source>
        <strain evidence="8 9">CGMCC 1.15896</strain>
    </source>
</reference>
<comment type="subcellular location">
    <subcellularLocation>
        <location evidence="1">Cell membrane</location>
        <topology evidence="1">Multi-pass membrane protein</topology>
    </subcellularLocation>
</comment>
<feature type="transmembrane region" description="Helical" evidence="7">
    <location>
        <begin position="123"/>
        <end position="142"/>
    </location>
</feature>
<evidence type="ECO:0000256" key="3">
    <source>
        <dbReference type="ARBA" id="ARBA00022475"/>
    </source>
</evidence>
<evidence type="ECO:0000313" key="9">
    <source>
        <dbReference type="Proteomes" id="UP000596977"/>
    </source>
</evidence>
<proteinExistence type="inferred from homology"/>
<dbReference type="OrthoDB" id="5398343at2"/>
<keyword evidence="6 7" id="KW-0472">Membrane</keyword>
<dbReference type="EMBL" id="BMKB01000004">
    <property type="protein sequence ID" value="GGA56694.1"/>
    <property type="molecule type" value="Genomic_DNA"/>
</dbReference>
<dbReference type="InterPro" id="IPR032808">
    <property type="entry name" value="DoxX"/>
</dbReference>
<evidence type="ECO:0000313" key="8">
    <source>
        <dbReference type="EMBL" id="GGA56694.1"/>
    </source>
</evidence>
<evidence type="ECO:0008006" key="10">
    <source>
        <dbReference type="Google" id="ProtNLM"/>
    </source>
</evidence>
<feature type="transmembrane region" description="Helical" evidence="7">
    <location>
        <begin position="93"/>
        <end position="111"/>
    </location>
</feature>
<evidence type="ECO:0000256" key="2">
    <source>
        <dbReference type="ARBA" id="ARBA00006679"/>
    </source>
</evidence>
<comment type="caution">
    <text evidence="8">The sequence shown here is derived from an EMBL/GenBank/DDBJ whole genome shotgun (WGS) entry which is preliminary data.</text>
</comment>
<evidence type="ECO:0000256" key="7">
    <source>
        <dbReference type="SAM" id="Phobius"/>
    </source>
</evidence>
<name>A0A916RI15_9HYPH</name>
<dbReference type="PANTHER" id="PTHR33452">
    <property type="entry name" value="OXIDOREDUCTASE CATD-RELATED"/>
    <property type="match status" value="1"/>
</dbReference>
<dbReference type="PANTHER" id="PTHR33452:SF1">
    <property type="entry name" value="INNER MEMBRANE PROTEIN YPHA-RELATED"/>
    <property type="match status" value="1"/>
</dbReference>
<sequence>MSNTLQTNKPRLIIAPLAKVYDLGTPIAETVLRVLAGMALMVHGWPKIQNPFGMAGMVEGLGFVPGIFWSPALAVTEFFGGLLLVLGLLTRPAAFATMVVLLVTVYAHWIAMGQGYSGAELSILWSAILLFFAMRGANRFSVDAKIGRQF</sequence>
<evidence type="ECO:0000256" key="6">
    <source>
        <dbReference type="ARBA" id="ARBA00023136"/>
    </source>
</evidence>
<organism evidence="8 9">
    <name type="scientific">Pelagibacterium lentulum</name>
    <dbReference type="NCBI Taxonomy" id="2029865"/>
    <lineage>
        <taxon>Bacteria</taxon>
        <taxon>Pseudomonadati</taxon>
        <taxon>Pseudomonadota</taxon>
        <taxon>Alphaproteobacteria</taxon>
        <taxon>Hyphomicrobiales</taxon>
        <taxon>Devosiaceae</taxon>
        <taxon>Pelagibacterium</taxon>
    </lineage>
</organism>
<evidence type="ECO:0000256" key="5">
    <source>
        <dbReference type="ARBA" id="ARBA00022989"/>
    </source>
</evidence>
<evidence type="ECO:0000256" key="4">
    <source>
        <dbReference type="ARBA" id="ARBA00022692"/>
    </source>
</evidence>
<gene>
    <name evidence="8" type="ORF">GCM10011499_28570</name>
</gene>
<keyword evidence="3" id="KW-1003">Cell membrane</keyword>
<feature type="transmembrane region" description="Helical" evidence="7">
    <location>
        <begin position="20"/>
        <end position="42"/>
    </location>
</feature>
<dbReference type="AlphaFoldDB" id="A0A916RI15"/>
<dbReference type="GO" id="GO:0005886">
    <property type="term" value="C:plasma membrane"/>
    <property type="evidence" value="ECO:0007669"/>
    <property type="project" value="UniProtKB-SubCell"/>
</dbReference>
<evidence type="ECO:0000256" key="1">
    <source>
        <dbReference type="ARBA" id="ARBA00004651"/>
    </source>
</evidence>
<dbReference type="InterPro" id="IPR051907">
    <property type="entry name" value="DoxX-like_oxidoreductase"/>
</dbReference>
<feature type="transmembrane region" description="Helical" evidence="7">
    <location>
        <begin position="62"/>
        <end position="86"/>
    </location>
</feature>
<keyword evidence="9" id="KW-1185">Reference proteome</keyword>